<protein>
    <submittedName>
        <fullName evidence="2">Unannotated protein</fullName>
    </submittedName>
</protein>
<organism evidence="2">
    <name type="scientific">freshwater metagenome</name>
    <dbReference type="NCBI Taxonomy" id="449393"/>
    <lineage>
        <taxon>unclassified sequences</taxon>
        <taxon>metagenomes</taxon>
        <taxon>ecological metagenomes</taxon>
    </lineage>
</organism>
<name>A0A6J6DVH0_9ZZZZ</name>
<dbReference type="AlphaFoldDB" id="A0A6J6DVH0"/>
<dbReference type="Pfam" id="PF19877">
    <property type="entry name" value="DUF6350"/>
    <property type="match status" value="1"/>
</dbReference>
<gene>
    <name evidence="2" type="ORF">UFOPK1650_00500</name>
</gene>
<dbReference type="EMBL" id="CAEZTJ010000054">
    <property type="protein sequence ID" value="CAB4566919.1"/>
    <property type="molecule type" value="Genomic_DNA"/>
</dbReference>
<feature type="transmembrane region" description="Helical" evidence="1">
    <location>
        <begin position="171"/>
        <end position="196"/>
    </location>
</feature>
<feature type="transmembrane region" description="Helical" evidence="1">
    <location>
        <begin position="6"/>
        <end position="27"/>
    </location>
</feature>
<keyword evidence="1" id="KW-0472">Membrane</keyword>
<feature type="transmembrane region" description="Helical" evidence="1">
    <location>
        <begin position="39"/>
        <end position="64"/>
    </location>
</feature>
<keyword evidence="1" id="KW-1133">Transmembrane helix</keyword>
<dbReference type="InterPro" id="IPR045931">
    <property type="entry name" value="DUF6350"/>
</dbReference>
<feature type="transmembrane region" description="Helical" evidence="1">
    <location>
        <begin position="76"/>
        <end position="94"/>
    </location>
</feature>
<sequence length="248" mass="26585">MVSVRVYLAIPIALVVTFLFSLIASRLMPTRTRQPWEVATSWAAFALALLLALATLTFFVSLAIHYRAVIDLTTVISPGIFGGVALIVIQLLYLPNVVVATLGYISGSGAHIGSESIIHPFIFELEQLPALPLLGALPRGSFPWAIAGALVVIAFGFFIHRRLLARFGGDLTSAIALAAFFTFSLFLALTASGQLITDVLGEVGPSWWRFPLVLAGELALGMALSKGAILARVKLDERAKSRDEGLKP</sequence>
<feature type="transmembrane region" description="Helical" evidence="1">
    <location>
        <begin position="142"/>
        <end position="159"/>
    </location>
</feature>
<feature type="transmembrane region" description="Helical" evidence="1">
    <location>
        <begin position="208"/>
        <end position="231"/>
    </location>
</feature>
<evidence type="ECO:0000256" key="1">
    <source>
        <dbReference type="SAM" id="Phobius"/>
    </source>
</evidence>
<proteinExistence type="predicted"/>
<accession>A0A6J6DVH0</accession>
<evidence type="ECO:0000313" key="2">
    <source>
        <dbReference type="EMBL" id="CAB4566919.1"/>
    </source>
</evidence>
<keyword evidence="1" id="KW-0812">Transmembrane</keyword>
<reference evidence="2" key="1">
    <citation type="submission" date="2020-05" db="EMBL/GenBank/DDBJ databases">
        <authorList>
            <person name="Chiriac C."/>
            <person name="Salcher M."/>
            <person name="Ghai R."/>
            <person name="Kavagutti S V."/>
        </authorList>
    </citation>
    <scope>NUCLEOTIDE SEQUENCE</scope>
</reference>